<feature type="domain" description="OmpA-like" evidence="3">
    <location>
        <begin position="281"/>
        <end position="391"/>
    </location>
</feature>
<accession>A0A7Y0DWL8</accession>
<dbReference type="InterPro" id="IPR006665">
    <property type="entry name" value="OmpA-like"/>
</dbReference>
<dbReference type="GO" id="GO:0016020">
    <property type="term" value="C:membrane"/>
    <property type="evidence" value="ECO:0007669"/>
    <property type="project" value="UniProtKB-UniRule"/>
</dbReference>
<dbReference type="PROSITE" id="PS51123">
    <property type="entry name" value="OMPA_2"/>
    <property type="match status" value="1"/>
</dbReference>
<dbReference type="AlphaFoldDB" id="A0A7Y0DWL8"/>
<feature type="compositionally biased region" description="Pro residues" evidence="2">
    <location>
        <begin position="167"/>
        <end position="177"/>
    </location>
</feature>
<dbReference type="PANTHER" id="PTHR30329">
    <property type="entry name" value="STATOR ELEMENT OF FLAGELLAR MOTOR COMPLEX"/>
    <property type="match status" value="1"/>
</dbReference>
<gene>
    <name evidence="4" type="ORF">HH303_00630</name>
</gene>
<keyword evidence="5" id="KW-1185">Reference proteome</keyword>
<comment type="caution">
    <text evidence="4">The sequence shown here is derived from an EMBL/GenBank/DDBJ whole genome shotgun (WGS) entry which is preliminary data.</text>
</comment>
<keyword evidence="1" id="KW-0472">Membrane</keyword>
<protein>
    <submittedName>
        <fullName evidence="4">OmpA family protein</fullName>
    </submittedName>
</protein>
<organism evidence="4 5">
    <name type="scientific">Pacificispira spongiicola</name>
    <dbReference type="NCBI Taxonomy" id="2729598"/>
    <lineage>
        <taxon>Bacteria</taxon>
        <taxon>Pseudomonadati</taxon>
        <taxon>Pseudomonadota</taxon>
        <taxon>Alphaproteobacteria</taxon>
        <taxon>Rhodospirillales</taxon>
        <taxon>Rhodospirillaceae</taxon>
        <taxon>Pacificispira</taxon>
    </lineage>
</organism>
<reference evidence="4 5" key="1">
    <citation type="submission" date="2020-04" db="EMBL/GenBank/DDBJ databases">
        <title>Rhodospirillaceae bacterium KN72 isolated from deep sea.</title>
        <authorList>
            <person name="Zhang D.-C."/>
        </authorList>
    </citation>
    <scope>NUCLEOTIDE SEQUENCE [LARGE SCALE GENOMIC DNA]</scope>
    <source>
        <strain evidence="4 5">KN72</strain>
    </source>
</reference>
<sequence>MSDRETPIKSEAMSLSKTADRLSKKTFRRPVRLVGAALLLCATGLSSAQAQQAYYRGEAEQDDSVVVNLSVIDKLTNGGRATAPTLPSFAAPAYGNAPSSGTPLALFPPSTTAAPSGEGSGLAAPPSAMPQSTLMTPGASAAPTPASPAPKPATLPKPSAPASVTPAPMPSAPPPKPSVAAAPTPADAPTPAPMPKPTPTAVPESTIEAPTAETTPAETETAMATPAPAPTPEPTPEPAPEPAPEPIAAPAPSSPPAPAKVADPSSETAVAAIDLTAVDQTGVARNDDGVSILFASESQDLPGGANGALDEIAATMKNQPDATLKLLGYSEAIGESPSKPRRLSLFRALAVRTYLLKQGIDSRRMTVQALGSKDPETDRPKNRVDIVVSAS</sequence>
<feature type="region of interest" description="Disordered" evidence="2">
    <location>
        <begin position="371"/>
        <end position="391"/>
    </location>
</feature>
<evidence type="ECO:0000259" key="3">
    <source>
        <dbReference type="PROSITE" id="PS51123"/>
    </source>
</evidence>
<feature type="compositionally biased region" description="Pro residues" evidence="2">
    <location>
        <begin position="145"/>
        <end position="159"/>
    </location>
</feature>
<evidence type="ECO:0000313" key="5">
    <source>
        <dbReference type="Proteomes" id="UP000539372"/>
    </source>
</evidence>
<dbReference type="SUPFAM" id="SSF103088">
    <property type="entry name" value="OmpA-like"/>
    <property type="match status" value="1"/>
</dbReference>
<dbReference type="EMBL" id="JABBNT010000001">
    <property type="protein sequence ID" value="NMM42962.1"/>
    <property type="molecule type" value="Genomic_DNA"/>
</dbReference>
<feature type="region of interest" description="Disordered" evidence="2">
    <location>
        <begin position="1"/>
        <end position="22"/>
    </location>
</feature>
<dbReference type="InterPro" id="IPR050330">
    <property type="entry name" value="Bact_OuterMem_StrucFunc"/>
</dbReference>
<dbReference type="PANTHER" id="PTHR30329:SF21">
    <property type="entry name" value="LIPOPROTEIN YIAD-RELATED"/>
    <property type="match status" value="1"/>
</dbReference>
<evidence type="ECO:0000256" key="2">
    <source>
        <dbReference type="SAM" id="MobiDB-lite"/>
    </source>
</evidence>
<feature type="compositionally biased region" description="Basic and acidic residues" evidence="2">
    <location>
        <begin position="373"/>
        <end position="384"/>
    </location>
</feature>
<proteinExistence type="predicted"/>
<dbReference type="CDD" id="cd07185">
    <property type="entry name" value="OmpA_C-like"/>
    <property type="match status" value="1"/>
</dbReference>
<evidence type="ECO:0000313" key="4">
    <source>
        <dbReference type="EMBL" id="NMM42962.1"/>
    </source>
</evidence>
<evidence type="ECO:0000256" key="1">
    <source>
        <dbReference type="PROSITE-ProRule" id="PRU00473"/>
    </source>
</evidence>
<dbReference type="Gene3D" id="3.30.1330.60">
    <property type="entry name" value="OmpA-like domain"/>
    <property type="match status" value="1"/>
</dbReference>
<feature type="compositionally biased region" description="Low complexity" evidence="2">
    <location>
        <begin position="201"/>
        <end position="226"/>
    </location>
</feature>
<name>A0A7Y0DWL8_9PROT</name>
<feature type="compositionally biased region" description="Pro residues" evidence="2">
    <location>
        <begin position="186"/>
        <end position="200"/>
    </location>
</feature>
<dbReference type="Pfam" id="PF00691">
    <property type="entry name" value="OmpA"/>
    <property type="match status" value="1"/>
</dbReference>
<dbReference type="Proteomes" id="UP000539372">
    <property type="component" value="Unassembled WGS sequence"/>
</dbReference>
<feature type="region of interest" description="Disordered" evidence="2">
    <location>
        <begin position="102"/>
        <end position="266"/>
    </location>
</feature>
<dbReference type="RefSeq" id="WP_169623274.1">
    <property type="nucleotide sequence ID" value="NZ_JABBNT010000001.1"/>
</dbReference>
<feature type="compositionally biased region" description="Pro residues" evidence="2">
    <location>
        <begin position="227"/>
        <end position="258"/>
    </location>
</feature>
<dbReference type="InterPro" id="IPR036737">
    <property type="entry name" value="OmpA-like_sf"/>
</dbReference>